<accession>A0A829GNP9</accession>
<dbReference type="CDD" id="cd02526">
    <property type="entry name" value="GT2_RfbF_like"/>
    <property type="match status" value="1"/>
</dbReference>
<evidence type="ECO:0000313" key="6">
    <source>
        <dbReference type="EMBL" id="EPC60363.1"/>
    </source>
</evidence>
<dbReference type="SUPFAM" id="SSF53448">
    <property type="entry name" value="Nucleotide-diphospho-sugar transferases"/>
    <property type="match status" value="1"/>
</dbReference>
<protein>
    <submittedName>
        <fullName evidence="6">Glycosyl transferase family protein</fullName>
    </submittedName>
</protein>
<dbReference type="Gene3D" id="3.90.550.10">
    <property type="entry name" value="Spore Coat Polysaccharide Biosynthesis Protein SpsA, Chain A"/>
    <property type="match status" value="1"/>
</dbReference>
<dbReference type="PANTHER" id="PTHR43179">
    <property type="entry name" value="RHAMNOSYLTRANSFERASE WBBL"/>
    <property type="match status" value="1"/>
</dbReference>
<evidence type="ECO:0000256" key="3">
    <source>
        <dbReference type="ARBA" id="ARBA00022676"/>
    </source>
</evidence>
<reference evidence="6 7" key="1">
    <citation type="journal article" date="2013" name="PLoS ONE">
        <title>Lactobacillus paracasei comparative genomics: towards species pan-genome definition and exploitation of diversity.</title>
        <authorList>
            <person name="Smokvina T."/>
            <person name="Wels M."/>
            <person name="Polka J."/>
            <person name="Chervaux C."/>
            <person name="Brisse S."/>
            <person name="Boekhorst J."/>
            <person name="van Hylckama Vlieg J.E."/>
            <person name="Siezen R.J."/>
        </authorList>
    </citation>
    <scope>NUCLEOTIDE SEQUENCE [LARGE SCALE GENOMIC DNA]</scope>
    <source>
        <strain evidence="6 7">Lpp14</strain>
    </source>
</reference>
<keyword evidence="4 6" id="KW-0808">Transferase</keyword>
<comment type="similarity">
    <text evidence="2">Belongs to the glycosyltransferase 2 family.</text>
</comment>
<dbReference type="InterPro" id="IPR001173">
    <property type="entry name" value="Glyco_trans_2-like"/>
</dbReference>
<evidence type="ECO:0000256" key="2">
    <source>
        <dbReference type="ARBA" id="ARBA00006739"/>
    </source>
</evidence>
<feature type="domain" description="Glycosyltransferase 2-like" evidence="5">
    <location>
        <begin position="11"/>
        <end position="120"/>
    </location>
</feature>
<dbReference type="GO" id="GO:0016757">
    <property type="term" value="F:glycosyltransferase activity"/>
    <property type="evidence" value="ECO:0007669"/>
    <property type="project" value="UniProtKB-KW"/>
</dbReference>
<proteinExistence type="inferred from homology"/>
<evidence type="ECO:0000313" key="7">
    <source>
        <dbReference type="Proteomes" id="UP000014264"/>
    </source>
</evidence>
<evidence type="ECO:0000259" key="5">
    <source>
        <dbReference type="Pfam" id="PF00535"/>
    </source>
</evidence>
<evidence type="ECO:0000256" key="1">
    <source>
        <dbReference type="ARBA" id="ARBA00004776"/>
    </source>
</evidence>
<dbReference type="Proteomes" id="UP000014264">
    <property type="component" value="Unassembled WGS sequence"/>
</dbReference>
<sequence>MQYSVKKSIYVGIVTFNPELTRLQENLSAISPQVERIVICDNGSTNFKNIQSLLENYSNITVLSLQTNSGIAHALNQLMYFGMKHDYDWMLALDQDSVCSDDYLRKLQRFIDFSHNIGIIAPTIIDRNIGSVGHEVAHEYRFVRTCITSGALYRIDSWSKVDGYDESMFIDSVDFEYCYRIRKAGFKILLAKQPRLLQEVGHSEYRRFLFFKVLVNNHSAFRKFYIARNNVYFPLKHHLSLFFIRGVLRNILLLLKITLYETDKKKKIKSSISGWREGMRAGLEGGKNAH</sequence>
<gene>
    <name evidence="6" type="ORF">Lpp14_11195</name>
</gene>
<name>A0A829GNP9_LACPA</name>
<dbReference type="PANTHER" id="PTHR43179:SF12">
    <property type="entry name" value="GALACTOFURANOSYLTRANSFERASE GLFT2"/>
    <property type="match status" value="1"/>
</dbReference>
<organism evidence="6 7">
    <name type="scientific">Lacticaseibacillus paracasei subsp. paracasei Lpp14</name>
    <dbReference type="NCBI Taxonomy" id="1256204"/>
    <lineage>
        <taxon>Bacteria</taxon>
        <taxon>Bacillati</taxon>
        <taxon>Bacillota</taxon>
        <taxon>Bacilli</taxon>
        <taxon>Lactobacillales</taxon>
        <taxon>Lactobacillaceae</taxon>
        <taxon>Lacticaseibacillus</taxon>
    </lineage>
</organism>
<comment type="pathway">
    <text evidence="1">Cell wall biogenesis; cell wall polysaccharide biosynthesis.</text>
</comment>
<comment type="caution">
    <text evidence="6">The sequence shown here is derived from an EMBL/GenBank/DDBJ whole genome shotgun (WGS) entry which is preliminary data.</text>
</comment>
<keyword evidence="3" id="KW-0328">Glycosyltransferase</keyword>
<dbReference type="Pfam" id="PF00535">
    <property type="entry name" value="Glycos_transf_2"/>
    <property type="match status" value="1"/>
</dbReference>
<dbReference type="AlphaFoldDB" id="A0A829GNP9"/>
<evidence type="ECO:0000256" key="4">
    <source>
        <dbReference type="ARBA" id="ARBA00022679"/>
    </source>
</evidence>
<dbReference type="InterPro" id="IPR029044">
    <property type="entry name" value="Nucleotide-diphossugar_trans"/>
</dbReference>
<dbReference type="EMBL" id="ANJZ01000260">
    <property type="protein sequence ID" value="EPC60363.1"/>
    <property type="molecule type" value="Genomic_DNA"/>
</dbReference>